<evidence type="ECO:0000313" key="4">
    <source>
        <dbReference type="Proteomes" id="UP001595840"/>
    </source>
</evidence>
<evidence type="ECO:0000256" key="1">
    <source>
        <dbReference type="ARBA" id="ARBA00010282"/>
    </source>
</evidence>
<dbReference type="InterPro" id="IPR003808">
    <property type="entry name" value="Fe-S_metab-assoc_dom"/>
</dbReference>
<dbReference type="Proteomes" id="UP001595840">
    <property type="component" value="Unassembled WGS sequence"/>
</dbReference>
<comment type="similarity">
    <text evidence="1">Belongs to the SufE family.</text>
</comment>
<organism evidence="3 4">
    <name type="scientific">Simiduia curdlanivorans</name>
    <dbReference type="NCBI Taxonomy" id="1492769"/>
    <lineage>
        <taxon>Bacteria</taxon>
        <taxon>Pseudomonadati</taxon>
        <taxon>Pseudomonadota</taxon>
        <taxon>Gammaproteobacteria</taxon>
        <taxon>Cellvibrionales</taxon>
        <taxon>Cellvibrionaceae</taxon>
        <taxon>Simiduia</taxon>
    </lineage>
</organism>
<dbReference type="RefSeq" id="WP_290260616.1">
    <property type="nucleotide sequence ID" value="NZ_JAUFQG010000004.1"/>
</dbReference>
<protein>
    <submittedName>
        <fullName evidence="3">SufE family protein</fullName>
    </submittedName>
</protein>
<evidence type="ECO:0000313" key="3">
    <source>
        <dbReference type="EMBL" id="MFC4362348.1"/>
    </source>
</evidence>
<dbReference type="EMBL" id="JBHSCX010000006">
    <property type="protein sequence ID" value="MFC4362348.1"/>
    <property type="molecule type" value="Genomic_DNA"/>
</dbReference>
<comment type="caution">
    <text evidence="3">The sequence shown here is derived from an EMBL/GenBank/DDBJ whole genome shotgun (WGS) entry which is preliminary data.</text>
</comment>
<sequence>MDASVLVSEFGDVDTAALARASNWQIKYKLLMTWGNSVSVKPWLRQDEYLVRGCDTSLWLFCAVREERVYFSVDGDSRIIKGLAALLLAQVNGAAKADILSMDLAHLLTRLQLDRHLAPSRNNGFAALVSRVLESVRALNA</sequence>
<feature type="domain" description="Fe-S metabolism associated" evidence="2">
    <location>
        <begin position="17"/>
        <end position="132"/>
    </location>
</feature>
<dbReference type="PANTHER" id="PTHR43597">
    <property type="entry name" value="SULFUR ACCEPTOR PROTEIN CSDE"/>
    <property type="match status" value="1"/>
</dbReference>
<proteinExistence type="inferred from homology"/>
<dbReference type="Pfam" id="PF02657">
    <property type="entry name" value="SufE"/>
    <property type="match status" value="1"/>
</dbReference>
<reference evidence="4" key="1">
    <citation type="journal article" date="2019" name="Int. J. Syst. Evol. Microbiol.">
        <title>The Global Catalogue of Microorganisms (GCM) 10K type strain sequencing project: providing services to taxonomists for standard genome sequencing and annotation.</title>
        <authorList>
            <consortium name="The Broad Institute Genomics Platform"/>
            <consortium name="The Broad Institute Genome Sequencing Center for Infectious Disease"/>
            <person name="Wu L."/>
            <person name="Ma J."/>
        </authorList>
    </citation>
    <scope>NUCLEOTIDE SEQUENCE [LARGE SCALE GENOMIC DNA]</scope>
    <source>
        <strain evidence="4">CECT 8570</strain>
    </source>
</reference>
<dbReference type="PANTHER" id="PTHR43597:SF5">
    <property type="entry name" value="SUFE-LIKE PROTEIN 2, CHLOROPLASTIC"/>
    <property type="match status" value="1"/>
</dbReference>
<evidence type="ECO:0000259" key="2">
    <source>
        <dbReference type="Pfam" id="PF02657"/>
    </source>
</evidence>
<name>A0ABV8V3P0_9GAMM</name>
<keyword evidence="4" id="KW-1185">Reference proteome</keyword>
<dbReference type="SUPFAM" id="SSF82649">
    <property type="entry name" value="SufE/NifU"/>
    <property type="match status" value="1"/>
</dbReference>
<dbReference type="Gene3D" id="3.90.1010.10">
    <property type="match status" value="1"/>
</dbReference>
<gene>
    <name evidence="3" type="ORF">ACFOX3_08540</name>
</gene>
<accession>A0ABV8V3P0</accession>